<dbReference type="EMBL" id="QETA01000001">
    <property type="protein sequence ID" value="PWF25251.1"/>
    <property type="molecule type" value="Genomic_DNA"/>
</dbReference>
<feature type="domain" description="HTH arsR-type" evidence="4">
    <location>
        <begin position="12"/>
        <end position="103"/>
    </location>
</feature>
<dbReference type="InterPro" id="IPR001845">
    <property type="entry name" value="HTH_ArsR_DNA-bd_dom"/>
</dbReference>
<dbReference type="InterPro" id="IPR036388">
    <property type="entry name" value="WH-like_DNA-bd_sf"/>
</dbReference>
<dbReference type="PRINTS" id="PR00778">
    <property type="entry name" value="HTHARSR"/>
</dbReference>
<dbReference type="SUPFAM" id="SSF46785">
    <property type="entry name" value="Winged helix' DNA-binding domain"/>
    <property type="match status" value="1"/>
</dbReference>
<keyword evidence="1" id="KW-0805">Transcription regulation</keyword>
<dbReference type="AlphaFoldDB" id="A0A2V1K2C7"/>
<sequence length="103" mass="11557">MNTHVADKEFLLAGAAEAAALLKAVGNPHRLLVLCLLIEREEMSVGALLEHVDLSQSALSQHLARMREEGMVAYRREAQTLYYRIADPRIERLIATLKDIFCP</sequence>
<dbReference type="InterPro" id="IPR011991">
    <property type="entry name" value="ArsR-like_HTH"/>
</dbReference>
<keyword evidence="3" id="KW-0804">Transcription</keyword>
<dbReference type="PANTHER" id="PTHR43132:SF2">
    <property type="entry name" value="ARSENICAL RESISTANCE OPERON REPRESSOR ARSR-RELATED"/>
    <property type="match status" value="1"/>
</dbReference>
<dbReference type="SMART" id="SM00418">
    <property type="entry name" value="HTH_ARSR"/>
    <property type="match status" value="1"/>
</dbReference>
<dbReference type="RefSeq" id="WP_109060652.1">
    <property type="nucleotide sequence ID" value="NZ_QETA01000001.1"/>
</dbReference>
<evidence type="ECO:0000313" key="6">
    <source>
        <dbReference type="Proteomes" id="UP000245212"/>
    </source>
</evidence>
<dbReference type="CDD" id="cd00090">
    <property type="entry name" value="HTH_ARSR"/>
    <property type="match status" value="1"/>
</dbReference>
<comment type="caution">
    <text evidence="5">The sequence shown here is derived from an EMBL/GenBank/DDBJ whole genome shotgun (WGS) entry which is preliminary data.</text>
</comment>
<accession>A0A2V1K2C7</accession>
<dbReference type="InterPro" id="IPR036390">
    <property type="entry name" value="WH_DNA-bd_sf"/>
</dbReference>
<dbReference type="InterPro" id="IPR051011">
    <property type="entry name" value="Metal_resp_trans_reg"/>
</dbReference>
<dbReference type="NCBIfam" id="NF033788">
    <property type="entry name" value="HTH_metalloreg"/>
    <property type="match status" value="1"/>
</dbReference>
<evidence type="ECO:0000256" key="2">
    <source>
        <dbReference type="ARBA" id="ARBA00023125"/>
    </source>
</evidence>
<reference evidence="6" key="1">
    <citation type="submission" date="2018-05" db="EMBL/GenBank/DDBJ databases">
        <authorList>
            <person name="Li Y."/>
        </authorList>
    </citation>
    <scope>NUCLEOTIDE SEQUENCE [LARGE SCALE GENOMIC DNA]</scope>
    <source>
        <strain evidence="6">3d-2-2</strain>
    </source>
</reference>
<evidence type="ECO:0000313" key="5">
    <source>
        <dbReference type="EMBL" id="PWF25251.1"/>
    </source>
</evidence>
<name>A0A2V1K2C7_9BURK</name>
<protein>
    <submittedName>
        <fullName evidence="5">Transcriptional regulator</fullName>
    </submittedName>
</protein>
<keyword evidence="6" id="KW-1185">Reference proteome</keyword>
<gene>
    <name evidence="5" type="ORF">DD235_03615</name>
</gene>
<evidence type="ECO:0000259" key="4">
    <source>
        <dbReference type="PROSITE" id="PS50987"/>
    </source>
</evidence>
<evidence type="ECO:0000256" key="1">
    <source>
        <dbReference type="ARBA" id="ARBA00023015"/>
    </source>
</evidence>
<keyword evidence="2" id="KW-0238">DNA-binding</keyword>
<dbReference type="Pfam" id="PF01022">
    <property type="entry name" value="HTH_5"/>
    <property type="match status" value="1"/>
</dbReference>
<dbReference type="PANTHER" id="PTHR43132">
    <property type="entry name" value="ARSENICAL RESISTANCE OPERON REPRESSOR ARSR-RELATED"/>
    <property type="match status" value="1"/>
</dbReference>
<dbReference type="PROSITE" id="PS50987">
    <property type="entry name" value="HTH_ARSR_2"/>
    <property type="match status" value="1"/>
</dbReference>
<organism evidence="5 6">
    <name type="scientific">Corticimicrobacter populi</name>
    <dbReference type="NCBI Taxonomy" id="2175229"/>
    <lineage>
        <taxon>Bacteria</taxon>
        <taxon>Pseudomonadati</taxon>
        <taxon>Pseudomonadota</taxon>
        <taxon>Betaproteobacteria</taxon>
        <taxon>Burkholderiales</taxon>
        <taxon>Alcaligenaceae</taxon>
        <taxon>Corticimicrobacter</taxon>
    </lineage>
</organism>
<dbReference type="GO" id="GO:0003700">
    <property type="term" value="F:DNA-binding transcription factor activity"/>
    <property type="evidence" value="ECO:0007669"/>
    <property type="project" value="InterPro"/>
</dbReference>
<proteinExistence type="predicted"/>
<dbReference type="Proteomes" id="UP000245212">
    <property type="component" value="Unassembled WGS sequence"/>
</dbReference>
<dbReference type="Gene3D" id="1.10.10.10">
    <property type="entry name" value="Winged helix-like DNA-binding domain superfamily/Winged helix DNA-binding domain"/>
    <property type="match status" value="1"/>
</dbReference>
<evidence type="ECO:0000256" key="3">
    <source>
        <dbReference type="ARBA" id="ARBA00023163"/>
    </source>
</evidence>
<dbReference type="GO" id="GO:0003677">
    <property type="term" value="F:DNA binding"/>
    <property type="evidence" value="ECO:0007669"/>
    <property type="project" value="UniProtKB-KW"/>
</dbReference>